<dbReference type="RefSeq" id="WP_085284908.1">
    <property type="nucleotide sequence ID" value="NZ_FOBI01000007.1"/>
</dbReference>
<proteinExistence type="predicted"/>
<dbReference type="PANTHER" id="PTHR30632:SF11">
    <property type="entry name" value="BLR4797 PROTEIN"/>
    <property type="match status" value="1"/>
</dbReference>
<dbReference type="Gene3D" id="3.40.190.10">
    <property type="entry name" value="Periplasmic binding protein-like II"/>
    <property type="match status" value="2"/>
</dbReference>
<dbReference type="SUPFAM" id="SSF53850">
    <property type="entry name" value="Periplasmic binding protein-like II"/>
    <property type="match status" value="1"/>
</dbReference>
<evidence type="ECO:0000313" key="3">
    <source>
        <dbReference type="Proteomes" id="UP000199297"/>
    </source>
</evidence>
<keyword evidence="3" id="KW-1185">Reference proteome</keyword>
<dbReference type="InterPro" id="IPR050682">
    <property type="entry name" value="ModA/WtpA"/>
</dbReference>
<dbReference type="PROSITE" id="PS51257">
    <property type="entry name" value="PROKAR_LIPOPROTEIN"/>
    <property type="match status" value="1"/>
</dbReference>
<evidence type="ECO:0000256" key="1">
    <source>
        <dbReference type="SAM" id="SignalP"/>
    </source>
</evidence>
<accession>A0A1H7N699</accession>
<organism evidence="2 3">
    <name type="scientific">Colwellia chukchiensis</name>
    <dbReference type="NCBI Taxonomy" id="641665"/>
    <lineage>
        <taxon>Bacteria</taxon>
        <taxon>Pseudomonadati</taxon>
        <taxon>Pseudomonadota</taxon>
        <taxon>Gammaproteobacteria</taxon>
        <taxon>Alteromonadales</taxon>
        <taxon>Colwelliaceae</taxon>
        <taxon>Colwellia</taxon>
    </lineage>
</organism>
<gene>
    <name evidence="2" type="ORF">SAMN05216262_10744</name>
</gene>
<dbReference type="GO" id="GO:0015689">
    <property type="term" value="P:molybdate ion transport"/>
    <property type="evidence" value="ECO:0007669"/>
    <property type="project" value="TreeGrafter"/>
</dbReference>
<dbReference type="OrthoDB" id="8216219at2"/>
<dbReference type="Pfam" id="PF13531">
    <property type="entry name" value="SBP_bac_11"/>
    <property type="match status" value="1"/>
</dbReference>
<keyword evidence="1" id="KW-0732">Signal</keyword>
<dbReference type="EMBL" id="FOBI01000007">
    <property type="protein sequence ID" value="SEL19156.1"/>
    <property type="molecule type" value="Genomic_DNA"/>
</dbReference>
<name>A0A1H7N699_9GAMM</name>
<dbReference type="PANTHER" id="PTHR30632">
    <property type="entry name" value="MOLYBDATE-BINDING PERIPLASMIC PROTEIN"/>
    <property type="match status" value="1"/>
</dbReference>
<evidence type="ECO:0000313" key="2">
    <source>
        <dbReference type="EMBL" id="SEL19156.1"/>
    </source>
</evidence>
<protein>
    <submittedName>
        <fullName evidence="2">Molybdate transport system substrate-binding protein</fullName>
    </submittedName>
</protein>
<feature type="chain" id="PRO_5011760341" evidence="1">
    <location>
        <begin position="35"/>
        <end position="276"/>
    </location>
</feature>
<reference evidence="3" key="1">
    <citation type="submission" date="2016-10" db="EMBL/GenBank/DDBJ databases">
        <authorList>
            <person name="Varghese N."/>
            <person name="Submissions S."/>
        </authorList>
    </citation>
    <scope>NUCLEOTIDE SEQUENCE [LARGE SCALE GENOMIC DNA]</scope>
    <source>
        <strain evidence="3">CGMCC 1.9127</strain>
    </source>
</reference>
<sequence length="276" mass="29421">MVTYLKITLNNIKHHVLALVIAFLVAGCSNEVPAASVKQLHVITSGGFATAYKALAPKFEQQTGIKLITSYGSSSGGAPDSIPVRLADGQQFDVIILSKNSLDNLQSLGYVLPNSALDLVRSSIGMAVKEGARVPDISSNEAFINTLLNAKSIGYSASASGTYLSTDLWPKLGIWQAIRGKSKRILSERVATVVARGEVDIGFQQVSEILPIKGAKFAGKIPADFQKLTIFSTGIVKGSLSVQAAEHLIRFLSSKDAASTIQMQGLEPLVLELEHQ</sequence>
<dbReference type="AlphaFoldDB" id="A0A1H7N699"/>
<dbReference type="STRING" id="641665.GCA_002104455_03418"/>
<feature type="signal peptide" evidence="1">
    <location>
        <begin position="1"/>
        <end position="34"/>
    </location>
</feature>
<dbReference type="Proteomes" id="UP000199297">
    <property type="component" value="Unassembled WGS sequence"/>
</dbReference>
<dbReference type="GO" id="GO:0030973">
    <property type="term" value="F:molybdate ion binding"/>
    <property type="evidence" value="ECO:0007669"/>
    <property type="project" value="TreeGrafter"/>
</dbReference>